<accession>A0AAN6Y0S0</accession>
<comment type="caution">
    <text evidence="1">The sequence shown here is derived from an EMBL/GenBank/DDBJ whole genome shotgun (WGS) entry which is preliminary data.</text>
</comment>
<evidence type="ECO:0000313" key="2">
    <source>
        <dbReference type="Proteomes" id="UP001301769"/>
    </source>
</evidence>
<protein>
    <submittedName>
        <fullName evidence="1">Uncharacterized protein</fullName>
    </submittedName>
</protein>
<reference evidence="1" key="1">
    <citation type="journal article" date="2023" name="Mol. Phylogenet. Evol.">
        <title>Genome-scale phylogeny and comparative genomics of the fungal order Sordariales.</title>
        <authorList>
            <person name="Hensen N."/>
            <person name="Bonometti L."/>
            <person name="Westerberg I."/>
            <person name="Brannstrom I.O."/>
            <person name="Guillou S."/>
            <person name="Cros-Aarteil S."/>
            <person name="Calhoun S."/>
            <person name="Haridas S."/>
            <person name="Kuo A."/>
            <person name="Mondo S."/>
            <person name="Pangilinan J."/>
            <person name="Riley R."/>
            <person name="LaButti K."/>
            <person name="Andreopoulos B."/>
            <person name="Lipzen A."/>
            <person name="Chen C."/>
            <person name="Yan M."/>
            <person name="Daum C."/>
            <person name="Ng V."/>
            <person name="Clum A."/>
            <person name="Steindorff A."/>
            <person name="Ohm R.A."/>
            <person name="Martin F."/>
            <person name="Silar P."/>
            <person name="Natvig D.O."/>
            <person name="Lalanne C."/>
            <person name="Gautier V."/>
            <person name="Ament-Velasquez S.L."/>
            <person name="Kruys A."/>
            <person name="Hutchinson M.I."/>
            <person name="Powell A.J."/>
            <person name="Barry K."/>
            <person name="Miller A.N."/>
            <person name="Grigoriev I.V."/>
            <person name="Debuchy R."/>
            <person name="Gladieux P."/>
            <person name="Hiltunen Thoren M."/>
            <person name="Johannesson H."/>
        </authorList>
    </citation>
    <scope>NUCLEOTIDE SEQUENCE</scope>
    <source>
        <strain evidence="1">PSN293</strain>
    </source>
</reference>
<dbReference type="AlphaFoldDB" id="A0AAN6Y0S0"/>
<name>A0AAN6Y0S0_9PEZI</name>
<reference evidence="1" key="2">
    <citation type="submission" date="2023-05" db="EMBL/GenBank/DDBJ databases">
        <authorList>
            <consortium name="Lawrence Berkeley National Laboratory"/>
            <person name="Steindorff A."/>
            <person name="Hensen N."/>
            <person name="Bonometti L."/>
            <person name="Westerberg I."/>
            <person name="Brannstrom I.O."/>
            <person name="Guillou S."/>
            <person name="Cros-Aarteil S."/>
            <person name="Calhoun S."/>
            <person name="Haridas S."/>
            <person name="Kuo A."/>
            <person name="Mondo S."/>
            <person name="Pangilinan J."/>
            <person name="Riley R."/>
            <person name="Labutti K."/>
            <person name="Andreopoulos B."/>
            <person name="Lipzen A."/>
            <person name="Chen C."/>
            <person name="Yanf M."/>
            <person name="Daum C."/>
            <person name="Ng V."/>
            <person name="Clum A."/>
            <person name="Ohm R."/>
            <person name="Martin F."/>
            <person name="Silar P."/>
            <person name="Natvig D."/>
            <person name="Lalanne C."/>
            <person name="Gautier V."/>
            <person name="Ament-Velasquez S.L."/>
            <person name="Kruys A."/>
            <person name="Hutchinson M.I."/>
            <person name="Powell A.J."/>
            <person name="Barry K."/>
            <person name="Miller A.N."/>
            <person name="Grigoriev I.V."/>
            <person name="Debuchy R."/>
            <person name="Gladieux P."/>
            <person name="Thoren M.H."/>
            <person name="Johannesson H."/>
        </authorList>
    </citation>
    <scope>NUCLEOTIDE SEQUENCE</scope>
    <source>
        <strain evidence="1">PSN293</strain>
    </source>
</reference>
<proteinExistence type="predicted"/>
<dbReference type="EMBL" id="MU858211">
    <property type="protein sequence ID" value="KAK4209251.1"/>
    <property type="molecule type" value="Genomic_DNA"/>
</dbReference>
<evidence type="ECO:0000313" key="1">
    <source>
        <dbReference type="EMBL" id="KAK4209251.1"/>
    </source>
</evidence>
<organism evidence="1 2">
    <name type="scientific">Rhypophila decipiens</name>
    <dbReference type="NCBI Taxonomy" id="261697"/>
    <lineage>
        <taxon>Eukaryota</taxon>
        <taxon>Fungi</taxon>
        <taxon>Dikarya</taxon>
        <taxon>Ascomycota</taxon>
        <taxon>Pezizomycotina</taxon>
        <taxon>Sordariomycetes</taxon>
        <taxon>Sordariomycetidae</taxon>
        <taxon>Sordariales</taxon>
        <taxon>Naviculisporaceae</taxon>
        <taxon>Rhypophila</taxon>
    </lineage>
</organism>
<dbReference type="Proteomes" id="UP001301769">
    <property type="component" value="Unassembled WGS sequence"/>
</dbReference>
<gene>
    <name evidence="1" type="ORF">QBC37DRAFT_378234</name>
</gene>
<sequence>MPMILGIIPAAVAGTGGVIAGAAAKAACGAVRAVARARGKQLHKAQEHGDDCEGHGVFMAVHPQVTTNPLDICGVSDDYFDVCSHQIGHQVIRGVQITASTPSPGEARYDNVPPACIDVVVIMTNTCGGGGPSPQPCGPACIHYTDLSPEQLDFVLRSYQPLTNIKPHRHGD</sequence>
<keyword evidence="2" id="KW-1185">Reference proteome</keyword>